<dbReference type="EMBL" id="KQ964266">
    <property type="protein sequence ID" value="KXJ86771.1"/>
    <property type="molecule type" value="Genomic_DNA"/>
</dbReference>
<dbReference type="AlphaFoldDB" id="A0A136IPD0"/>
<keyword evidence="2" id="KW-1185">Reference proteome</keyword>
<sequence length="160" mass="18129">MAATCEDRSAFRIPVNYRDIPPDSWFPHGTWTTIHWPPPNSHMSFRTGYYSLGPVIHWESTEKTRVGVTLDKMLTTFEARPISPVVTYLVARPSAGGHLILWAELIDRLSDADELAERPVRVFTTIREMLKTSRGLNGSLNSCIESYPNRTKPSMVVDQP</sequence>
<evidence type="ECO:0000313" key="2">
    <source>
        <dbReference type="Proteomes" id="UP000070501"/>
    </source>
</evidence>
<proteinExistence type="predicted"/>
<evidence type="ECO:0000313" key="1">
    <source>
        <dbReference type="EMBL" id="KXJ86771.1"/>
    </source>
</evidence>
<protein>
    <submittedName>
        <fullName evidence="1">Uncharacterized protein</fullName>
    </submittedName>
</protein>
<accession>A0A136IPD0</accession>
<organism evidence="1 2">
    <name type="scientific">Microdochium bolleyi</name>
    <dbReference type="NCBI Taxonomy" id="196109"/>
    <lineage>
        <taxon>Eukaryota</taxon>
        <taxon>Fungi</taxon>
        <taxon>Dikarya</taxon>
        <taxon>Ascomycota</taxon>
        <taxon>Pezizomycotina</taxon>
        <taxon>Sordariomycetes</taxon>
        <taxon>Xylariomycetidae</taxon>
        <taxon>Xylariales</taxon>
        <taxon>Microdochiaceae</taxon>
        <taxon>Microdochium</taxon>
    </lineage>
</organism>
<gene>
    <name evidence="1" type="ORF">Micbo1qcDRAFT_179733</name>
</gene>
<dbReference type="InParanoid" id="A0A136IPD0"/>
<name>A0A136IPD0_9PEZI</name>
<dbReference type="Proteomes" id="UP000070501">
    <property type="component" value="Unassembled WGS sequence"/>
</dbReference>
<reference evidence="2" key="1">
    <citation type="submission" date="2016-02" db="EMBL/GenBank/DDBJ databases">
        <title>Draft genome sequence of Microdochium bolleyi, a fungal endophyte of beachgrass.</title>
        <authorList>
            <consortium name="DOE Joint Genome Institute"/>
            <person name="David A.S."/>
            <person name="May G."/>
            <person name="Haridas S."/>
            <person name="Lim J."/>
            <person name="Wang M."/>
            <person name="Labutti K."/>
            <person name="Lipzen A."/>
            <person name="Barry K."/>
            <person name="Grigoriev I.V."/>
        </authorList>
    </citation>
    <scope>NUCLEOTIDE SEQUENCE [LARGE SCALE GENOMIC DNA]</scope>
    <source>
        <strain evidence="2">J235TASD1</strain>
    </source>
</reference>